<dbReference type="InterPro" id="IPR007110">
    <property type="entry name" value="Ig-like_dom"/>
</dbReference>
<dbReference type="GO" id="GO:0042101">
    <property type="term" value="C:T cell receptor complex"/>
    <property type="evidence" value="ECO:0007669"/>
    <property type="project" value="UniProtKB-KW"/>
</dbReference>
<dbReference type="Gene3D" id="2.60.40.10">
    <property type="entry name" value="Immunoglobulins"/>
    <property type="match status" value="1"/>
</dbReference>
<dbReference type="SUPFAM" id="SSF48726">
    <property type="entry name" value="Immunoglobulin"/>
    <property type="match status" value="1"/>
</dbReference>
<evidence type="ECO:0000256" key="1">
    <source>
        <dbReference type="ARBA" id="ARBA00022729"/>
    </source>
</evidence>
<name>A0A401RQQ6_CHIPU</name>
<sequence length="158" mass="18174">MRARVCMEMAHLLSTWNDFCSYFKHWHTRKYSYEDTVEQPIPEMTFEEGTNITITCNLKTSATNPYVYWYSQPPGQPPQYVVYRITAGMVKRNPDFSDRFSLTFDKTAKTTELAISNAFNTDSAVYFCAMSLTLAQTDSRARQKPSLSVPARAHEKAI</sequence>
<dbReference type="PANTHER" id="PTHR19367">
    <property type="entry name" value="T-CELL RECEPTOR ALPHA CHAIN V REGION"/>
    <property type="match status" value="1"/>
</dbReference>
<dbReference type="SMART" id="SM00406">
    <property type="entry name" value="IGv"/>
    <property type="match status" value="1"/>
</dbReference>
<keyword evidence="8" id="KW-1185">Reference proteome</keyword>
<dbReference type="Pfam" id="PF07686">
    <property type="entry name" value="V-set"/>
    <property type="match status" value="1"/>
</dbReference>
<protein>
    <recommendedName>
        <fullName evidence="6">Ig-like domain-containing protein</fullName>
    </recommendedName>
</protein>
<dbReference type="EMBL" id="BEZZ01001810">
    <property type="protein sequence ID" value="GCC20494.1"/>
    <property type="molecule type" value="Genomic_DNA"/>
</dbReference>
<keyword evidence="1" id="KW-0732">Signal</keyword>
<gene>
    <name evidence="7" type="ORF">chiPu_0019055</name>
</gene>
<evidence type="ECO:0000256" key="3">
    <source>
        <dbReference type="ARBA" id="ARBA00023170"/>
    </source>
</evidence>
<evidence type="ECO:0000313" key="7">
    <source>
        <dbReference type="EMBL" id="GCC20494.1"/>
    </source>
</evidence>
<organism evidence="7 8">
    <name type="scientific">Chiloscyllium punctatum</name>
    <name type="common">Brownbanded bambooshark</name>
    <name type="synonym">Hemiscyllium punctatum</name>
    <dbReference type="NCBI Taxonomy" id="137246"/>
    <lineage>
        <taxon>Eukaryota</taxon>
        <taxon>Metazoa</taxon>
        <taxon>Chordata</taxon>
        <taxon>Craniata</taxon>
        <taxon>Vertebrata</taxon>
        <taxon>Chondrichthyes</taxon>
        <taxon>Elasmobranchii</taxon>
        <taxon>Galeomorphii</taxon>
        <taxon>Galeoidea</taxon>
        <taxon>Orectolobiformes</taxon>
        <taxon>Hemiscylliidae</taxon>
        <taxon>Chiloscyllium</taxon>
    </lineage>
</organism>
<keyword evidence="2" id="KW-1064">Adaptive immunity</keyword>
<keyword evidence="5" id="KW-1279">T cell receptor</keyword>
<evidence type="ECO:0000313" key="8">
    <source>
        <dbReference type="Proteomes" id="UP000287033"/>
    </source>
</evidence>
<evidence type="ECO:0000256" key="5">
    <source>
        <dbReference type="ARBA" id="ARBA00043266"/>
    </source>
</evidence>
<dbReference type="PANTHER" id="PTHR19367:SF18">
    <property type="entry name" value="T CELL RECEPTOR ALPHA VARIABLE 16"/>
    <property type="match status" value="1"/>
</dbReference>
<dbReference type="InterPro" id="IPR036179">
    <property type="entry name" value="Ig-like_dom_sf"/>
</dbReference>
<dbReference type="GO" id="GO:0002250">
    <property type="term" value="P:adaptive immune response"/>
    <property type="evidence" value="ECO:0007669"/>
    <property type="project" value="UniProtKB-KW"/>
</dbReference>
<dbReference type="InterPro" id="IPR013783">
    <property type="entry name" value="Ig-like_fold"/>
</dbReference>
<reference evidence="7 8" key="1">
    <citation type="journal article" date="2018" name="Nat. Ecol. Evol.">
        <title>Shark genomes provide insights into elasmobranch evolution and the origin of vertebrates.</title>
        <authorList>
            <person name="Hara Y"/>
            <person name="Yamaguchi K"/>
            <person name="Onimaru K"/>
            <person name="Kadota M"/>
            <person name="Koyanagi M"/>
            <person name="Keeley SD"/>
            <person name="Tatsumi K"/>
            <person name="Tanaka K"/>
            <person name="Motone F"/>
            <person name="Kageyama Y"/>
            <person name="Nozu R"/>
            <person name="Adachi N"/>
            <person name="Nishimura O"/>
            <person name="Nakagawa R"/>
            <person name="Tanegashima C"/>
            <person name="Kiyatake I"/>
            <person name="Matsumoto R"/>
            <person name="Murakumo K"/>
            <person name="Nishida K"/>
            <person name="Terakita A"/>
            <person name="Kuratani S"/>
            <person name="Sato K"/>
            <person name="Hyodo S Kuraku.S."/>
        </authorList>
    </citation>
    <scope>NUCLEOTIDE SEQUENCE [LARGE SCALE GENOMIC DNA]</scope>
</reference>
<dbReference type="OrthoDB" id="8947657at2759"/>
<dbReference type="InterPro" id="IPR003599">
    <property type="entry name" value="Ig_sub"/>
</dbReference>
<dbReference type="Proteomes" id="UP000287033">
    <property type="component" value="Unassembled WGS sequence"/>
</dbReference>
<dbReference type="AlphaFoldDB" id="A0A401RQQ6"/>
<dbReference type="PROSITE" id="PS50835">
    <property type="entry name" value="IG_LIKE"/>
    <property type="match status" value="1"/>
</dbReference>
<dbReference type="OMA" id="MAVKRES"/>
<accession>A0A401RQQ6</accession>
<evidence type="ECO:0000259" key="6">
    <source>
        <dbReference type="PROSITE" id="PS50835"/>
    </source>
</evidence>
<comment type="caution">
    <text evidence="7">The sequence shown here is derived from an EMBL/GenBank/DDBJ whole genome shotgun (WGS) entry which is preliminary data.</text>
</comment>
<feature type="domain" description="Ig-like" evidence="6">
    <location>
        <begin position="34"/>
        <end position="148"/>
    </location>
</feature>
<proteinExistence type="predicted"/>
<dbReference type="SMART" id="SM00409">
    <property type="entry name" value="IG"/>
    <property type="match status" value="1"/>
</dbReference>
<dbReference type="InterPro" id="IPR013106">
    <property type="entry name" value="Ig_V-set"/>
</dbReference>
<keyword evidence="3" id="KW-0675">Receptor</keyword>
<keyword evidence="4" id="KW-0393">Immunoglobulin domain</keyword>
<evidence type="ECO:0000256" key="4">
    <source>
        <dbReference type="ARBA" id="ARBA00023319"/>
    </source>
</evidence>
<evidence type="ECO:0000256" key="2">
    <source>
        <dbReference type="ARBA" id="ARBA00023130"/>
    </source>
</evidence>
<dbReference type="STRING" id="137246.A0A401RQQ6"/>
<keyword evidence="5" id="KW-0391">Immunity</keyword>
<dbReference type="InterPro" id="IPR051287">
    <property type="entry name" value="TCR_variable_region"/>
</dbReference>